<comment type="caution">
    <text evidence="8">The sequence shown here is derived from an EMBL/GenBank/DDBJ whole genome shotgun (WGS) entry which is preliminary data.</text>
</comment>
<dbReference type="InterPro" id="IPR014721">
    <property type="entry name" value="Ribsml_uS5_D2-typ_fold_subgr"/>
</dbReference>
<dbReference type="GO" id="GO:0003677">
    <property type="term" value="F:DNA binding"/>
    <property type="evidence" value="ECO:0007669"/>
    <property type="project" value="UniProtKB-KW"/>
</dbReference>
<dbReference type="GO" id="GO:0003918">
    <property type="term" value="F:DNA topoisomerase type II (double strand cut, ATP-hydrolyzing) activity"/>
    <property type="evidence" value="ECO:0007669"/>
    <property type="project" value="UniProtKB-EC"/>
</dbReference>
<dbReference type="AlphaFoldDB" id="A0A7J6UYI0"/>
<dbReference type="EMBL" id="JABWDY010041069">
    <property type="protein sequence ID" value="KAF5177669.1"/>
    <property type="molecule type" value="Genomic_DNA"/>
</dbReference>
<evidence type="ECO:0000313" key="8">
    <source>
        <dbReference type="EMBL" id="KAF5177669.1"/>
    </source>
</evidence>
<dbReference type="GO" id="GO:0005634">
    <property type="term" value="C:nucleus"/>
    <property type="evidence" value="ECO:0007669"/>
    <property type="project" value="TreeGrafter"/>
</dbReference>
<dbReference type="Pfam" id="PF00204">
    <property type="entry name" value="DNA_gyraseB"/>
    <property type="match status" value="1"/>
</dbReference>
<name>A0A7J6UYI0_THATH</name>
<sequence length="82" mass="9256">MDSTPTPFQASFVNSIAIIKGGTHVDHFTSQIIKYVVSHVNKRLAIKHKDAKTTVDVVKTRMWIFVNAVIDSPTFDSQMKEH</sequence>
<comment type="cofactor">
    <cofactor evidence="2">
        <name>Mg(2+)</name>
        <dbReference type="ChEBI" id="CHEBI:18420"/>
    </cofactor>
</comment>
<feature type="domain" description="DNA topoisomerase type IIA subunit B" evidence="7">
    <location>
        <begin position="8"/>
        <end position="81"/>
    </location>
</feature>
<protein>
    <recommendedName>
        <fullName evidence="3">DNA topoisomerase (ATP-hydrolyzing)</fullName>
        <ecNumber evidence="3">5.6.2.2</ecNumber>
    </recommendedName>
</protein>
<dbReference type="InterPro" id="IPR050634">
    <property type="entry name" value="DNA_Topoisomerase_II"/>
</dbReference>
<dbReference type="GO" id="GO:0000819">
    <property type="term" value="P:sister chromatid segregation"/>
    <property type="evidence" value="ECO:0007669"/>
    <property type="project" value="TreeGrafter"/>
</dbReference>
<evidence type="ECO:0000256" key="6">
    <source>
        <dbReference type="ARBA" id="ARBA00023235"/>
    </source>
</evidence>
<evidence type="ECO:0000256" key="5">
    <source>
        <dbReference type="ARBA" id="ARBA00023125"/>
    </source>
</evidence>
<dbReference type="Gene3D" id="3.30.230.10">
    <property type="match status" value="1"/>
</dbReference>
<comment type="catalytic activity">
    <reaction evidence="1">
        <text>ATP-dependent breakage, passage and rejoining of double-stranded DNA.</text>
        <dbReference type="EC" id="5.6.2.2"/>
    </reaction>
</comment>
<dbReference type="GO" id="GO:0000712">
    <property type="term" value="P:resolution of meiotic recombination intermediates"/>
    <property type="evidence" value="ECO:0007669"/>
    <property type="project" value="TreeGrafter"/>
</dbReference>
<dbReference type="GO" id="GO:0006265">
    <property type="term" value="P:DNA topological change"/>
    <property type="evidence" value="ECO:0007669"/>
    <property type="project" value="InterPro"/>
</dbReference>
<dbReference type="EC" id="5.6.2.2" evidence="3"/>
<evidence type="ECO:0000256" key="1">
    <source>
        <dbReference type="ARBA" id="ARBA00000185"/>
    </source>
</evidence>
<dbReference type="OrthoDB" id="1713745at2759"/>
<evidence type="ECO:0000256" key="4">
    <source>
        <dbReference type="ARBA" id="ARBA00023029"/>
    </source>
</evidence>
<dbReference type="GO" id="GO:0005524">
    <property type="term" value="F:ATP binding"/>
    <property type="evidence" value="ECO:0007669"/>
    <property type="project" value="InterPro"/>
</dbReference>
<dbReference type="PANTHER" id="PTHR10169">
    <property type="entry name" value="DNA TOPOISOMERASE/GYRASE"/>
    <property type="match status" value="1"/>
</dbReference>
<dbReference type="PANTHER" id="PTHR10169:SF38">
    <property type="entry name" value="DNA TOPOISOMERASE 2"/>
    <property type="match status" value="1"/>
</dbReference>
<keyword evidence="5" id="KW-0238">DNA-binding</keyword>
<dbReference type="Proteomes" id="UP000554482">
    <property type="component" value="Unassembled WGS sequence"/>
</dbReference>
<accession>A0A7J6UYI0</accession>
<proteinExistence type="predicted"/>
<keyword evidence="9" id="KW-1185">Reference proteome</keyword>
<keyword evidence="6 8" id="KW-0413">Isomerase</keyword>
<dbReference type="InterPro" id="IPR013506">
    <property type="entry name" value="Topo_IIA_bsu_dom2"/>
</dbReference>
<dbReference type="SUPFAM" id="SSF54211">
    <property type="entry name" value="Ribosomal protein S5 domain 2-like"/>
    <property type="match status" value="1"/>
</dbReference>
<evidence type="ECO:0000256" key="2">
    <source>
        <dbReference type="ARBA" id="ARBA00001946"/>
    </source>
</evidence>
<evidence type="ECO:0000313" key="9">
    <source>
        <dbReference type="Proteomes" id="UP000554482"/>
    </source>
</evidence>
<organism evidence="8 9">
    <name type="scientific">Thalictrum thalictroides</name>
    <name type="common">Rue-anemone</name>
    <name type="synonym">Anemone thalictroides</name>
    <dbReference type="NCBI Taxonomy" id="46969"/>
    <lineage>
        <taxon>Eukaryota</taxon>
        <taxon>Viridiplantae</taxon>
        <taxon>Streptophyta</taxon>
        <taxon>Embryophyta</taxon>
        <taxon>Tracheophyta</taxon>
        <taxon>Spermatophyta</taxon>
        <taxon>Magnoliopsida</taxon>
        <taxon>Ranunculales</taxon>
        <taxon>Ranunculaceae</taxon>
        <taxon>Thalictroideae</taxon>
        <taxon>Thalictrum</taxon>
    </lineage>
</organism>
<dbReference type="InterPro" id="IPR020568">
    <property type="entry name" value="Ribosomal_Su5_D2-typ_SF"/>
</dbReference>
<evidence type="ECO:0000259" key="7">
    <source>
        <dbReference type="Pfam" id="PF00204"/>
    </source>
</evidence>
<keyword evidence="4" id="KW-0799">Topoisomerase</keyword>
<gene>
    <name evidence="8" type="ORF">FRX31_032744</name>
</gene>
<reference evidence="8 9" key="1">
    <citation type="submission" date="2020-06" db="EMBL/GenBank/DDBJ databases">
        <title>Transcriptomic and genomic resources for Thalictrum thalictroides and T. hernandezii: Facilitating candidate gene discovery in an emerging model plant lineage.</title>
        <authorList>
            <person name="Arias T."/>
            <person name="Riano-Pachon D.M."/>
            <person name="Di Stilio V.S."/>
        </authorList>
    </citation>
    <scope>NUCLEOTIDE SEQUENCE [LARGE SCALE GENOMIC DNA]</scope>
    <source>
        <strain evidence="9">cv. WT478/WT964</strain>
        <tissue evidence="8">Leaves</tissue>
    </source>
</reference>
<evidence type="ECO:0000256" key="3">
    <source>
        <dbReference type="ARBA" id="ARBA00012895"/>
    </source>
</evidence>